<dbReference type="Gene3D" id="2.30.40.10">
    <property type="entry name" value="Urease, subunit C, domain 1"/>
    <property type="match status" value="1"/>
</dbReference>
<keyword evidence="3" id="KW-1185">Reference proteome</keyword>
<proteinExistence type="predicted"/>
<dbReference type="InterPro" id="IPR032466">
    <property type="entry name" value="Metal_Hydrolase"/>
</dbReference>
<dbReference type="InterPro" id="IPR006680">
    <property type="entry name" value="Amidohydro-rel"/>
</dbReference>
<dbReference type="Gene3D" id="3.20.20.140">
    <property type="entry name" value="Metal-dependent hydrolases"/>
    <property type="match status" value="1"/>
</dbReference>
<feature type="domain" description="Amidohydrolase-related" evidence="1">
    <location>
        <begin position="49"/>
        <end position="403"/>
    </location>
</feature>
<organism evidence="2 3">
    <name type="scientific">Umezawaea endophytica</name>
    <dbReference type="NCBI Taxonomy" id="1654476"/>
    <lineage>
        <taxon>Bacteria</taxon>
        <taxon>Bacillati</taxon>
        <taxon>Actinomycetota</taxon>
        <taxon>Actinomycetes</taxon>
        <taxon>Pseudonocardiales</taxon>
        <taxon>Pseudonocardiaceae</taxon>
        <taxon>Umezawaea</taxon>
    </lineage>
</organism>
<sequence length="407" mass="43136">MWLAGATVVDGTGRDPVANQAVFVEDGRIARIGGTPPAGAEVVDCAGMTLVPGLIDAHVHLGLSSDIDASMSQRLSVAELAADMFANCRRTLEAGFTTVRDVGGIDAGLVDVVAKGKVPGPRILASGPILCQTGGHGYLAAEWEPTHDWPRHDIPGLRCLSLLSDGPDEMRKNAREAFRRGARFLKLCVTGGVVSHHDELTDTQFTVEEIAVAVQEARARGTYVTVHAHNNEAIRNAVKAGVRCVEHGSMIDDETAALMAEHDVAHVPTLAVVRALVEDATRSGLPATIADRAVSVEQGQIDAIHASRRAGVRLGLGSDLIGPHQDRRGDELVRRAEIESPMAALVSATRTNADLLGIADEVGTVELGKRADLVVFHGDPLDDPAIFADPDRIGLVVRDGRVVERRG</sequence>
<dbReference type="SUPFAM" id="SSF51338">
    <property type="entry name" value="Composite domain of metallo-dependent hydrolases"/>
    <property type="match status" value="1"/>
</dbReference>
<dbReference type="GO" id="GO:0016810">
    <property type="term" value="F:hydrolase activity, acting on carbon-nitrogen (but not peptide) bonds"/>
    <property type="evidence" value="ECO:0007669"/>
    <property type="project" value="InterPro"/>
</dbReference>
<dbReference type="RefSeq" id="WP_259622615.1">
    <property type="nucleotide sequence ID" value="NZ_JANYMP010000003.1"/>
</dbReference>
<dbReference type="PANTHER" id="PTHR43135">
    <property type="entry name" value="ALPHA-D-RIBOSE 1-METHYLPHOSPHONATE 5-TRIPHOSPHATE DIPHOSPHATASE"/>
    <property type="match status" value="1"/>
</dbReference>
<evidence type="ECO:0000259" key="1">
    <source>
        <dbReference type="Pfam" id="PF01979"/>
    </source>
</evidence>
<dbReference type="Proteomes" id="UP001141259">
    <property type="component" value="Unassembled WGS sequence"/>
</dbReference>
<dbReference type="InterPro" id="IPR057744">
    <property type="entry name" value="OTAase-like"/>
</dbReference>
<dbReference type="PANTHER" id="PTHR43135:SF3">
    <property type="entry name" value="ALPHA-D-RIBOSE 1-METHYLPHOSPHONATE 5-TRIPHOSPHATE DIPHOSPHATASE"/>
    <property type="match status" value="1"/>
</dbReference>
<evidence type="ECO:0000313" key="3">
    <source>
        <dbReference type="Proteomes" id="UP001141259"/>
    </source>
</evidence>
<comment type="caution">
    <text evidence="2">The sequence shown here is derived from an EMBL/GenBank/DDBJ whole genome shotgun (WGS) entry which is preliminary data.</text>
</comment>
<dbReference type="Pfam" id="PF01979">
    <property type="entry name" value="Amidohydro_1"/>
    <property type="match status" value="1"/>
</dbReference>
<dbReference type="CDD" id="cd01299">
    <property type="entry name" value="Met_dep_hydrolase_A"/>
    <property type="match status" value="1"/>
</dbReference>
<gene>
    <name evidence="2" type="ORF">NZH93_09575</name>
</gene>
<protein>
    <submittedName>
        <fullName evidence="2">Amidohydrolase family protein</fullName>
    </submittedName>
</protein>
<dbReference type="SUPFAM" id="SSF51556">
    <property type="entry name" value="Metallo-dependent hydrolases"/>
    <property type="match status" value="1"/>
</dbReference>
<evidence type="ECO:0000313" key="2">
    <source>
        <dbReference type="EMBL" id="MCS7477103.1"/>
    </source>
</evidence>
<dbReference type="AlphaFoldDB" id="A0A9X3A0L1"/>
<dbReference type="EMBL" id="JANYMP010000003">
    <property type="protein sequence ID" value="MCS7477103.1"/>
    <property type="molecule type" value="Genomic_DNA"/>
</dbReference>
<name>A0A9X3A0L1_9PSEU</name>
<accession>A0A9X3A0L1</accession>
<dbReference type="InterPro" id="IPR011059">
    <property type="entry name" value="Metal-dep_hydrolase_composite"/>
</dbReference>
<dbReference type="InterPro" id="IPR051781">
    <property type="entry name" value="Metallo-dep_Hydrolase"/>
</dbReference>
<reference evidence="2" key="1">
    <citation type="submission" date="2022-08" db="EMBL/GenBank/DDBJ databases">
        <authorList>
            <person name="Tistechok S."/>
            <person name="Samborskyy M."/>
            <person name="Roman I."/>
        </authorList>
    </citation>
    <scope>NUCLEOTIDE SEQUENCE</scope>
    <source>
        <strain evidence="2">DSM 103496</strain>
    </source>
</reference>